<keyword evidence="3" id="KW-1185">Reference proteome</keyword>
<evidence type="ECO:0000256" key="1">
    <source>
        <dbReference type="SAM" id="MobiDB-lite"/>
    </source>
</evidence>
<evidence type="ECO:0000313" key="2">
    <source>
        <dbReference type="EMBL" id="MCI48890.1"/>
    </source>
</evidence>
<feature type="non-terminal residue" evidence="2">
    <location>
        <position position="1"/>
    </location>
</feature>
<organism evidence="2 3">
    <name type="scientific">Trifolium medium</name>
    <dbReference type="NCBI Taxonomy" id="97028"/>
    <lineage>
        <taxon>Eukaryota</taxon>
        <taxon>Viridiplantae</taxon>
        <taxon>Streptophyta</taxon>
        <taxon>Embryophyta</taxon>
        <taxon>Tracheophyta</taxon>
        <taxon>Spermatophyta</taxon>
        <taxon>Magnoliopsida</taxon>
        <taxon>eudicotyledons</taxon>
        <taxon>Gunneridae</taxon>
        <taxon>Pentapetalae</taxon>
        <taxon>rosids</taxon>
        <taxon>fabids</taxon>
        <taxon>Fabales</taxon>
        <taxon>Fabaceae</taxon>
        <taxon>Papilionoideae</taxon>
        <taxon>50 kb inversion clade</taxon>
        <taxon>NPAAA clade</taxon>
        <taxon>Hologalegina</taxon>
        <taxon>IRL clade</taxon>
        <taxon>Trifolieae</taxon>
        <taxon>Trifolium</taxon>
    </lineage>
</organism>
<dbReference type="EMBL" id="LXQA010393024">
    <property type="protein sequence ID" value="MCI48890.1"/>
    <property type="molecule type" value="Genomic_DNA"/>
</dbReference>
<sequence length="51" mass="5883">PKKDVKEDVLTSEPKENITTETQSTEEDQEKTNGEVIQIHKKKMTQKMVIP</sequence>
<reference evidence="2 3" key="1">
    <citation type="journal article" date="2018" name="Front. Plant Sci.">
        <title>Red Clover (Trifolium pratense) and Zigzag Clover (T. medium) - A Picture of Genomic Similarities and Differences.</title>
        <authorList>
            <person name="Dluhosova J."/>
            <person name="Istvanek J."/>
            <person name="Nedelnik J."/>
            <person name="Repkova J."/>
        </authorList>
    </citation>
    <scope>NUCLEOTIDE SEQUENCE [LARGE SCALE GENOMIC DNA]</scope>
    <source>
        <strain evidence="3">cv. 10/8</strain>
        <tissue evidence="2">Leaf</tissue>
    </source>
</reference>
<dbReference type="Proteomes" id="UP000265520">
    <property type="component" value="Unassembled WGS sequence"/>
</dbReference>
<accession>A0A392SLT1</accession>
<protein>
    <submittedName>
        <fullName evidence="2">Uncharacterized protein</fullName>
    </submittedName>
</protein>
<comment type="caution">
    <text evidence="2">The sequence shown here is derived from an EMBL/GenBank/DDBJ whole genome shotgun (WGS) entry which is preliminary data.</text>
</comment>
<proteinExistence type="predicted"/>
<feature type="compositionally biased region" description="Basic and acidic residues" evidence="1">
    <location>
        <begin position="1"/>
        <end position="18"/>
    </location>
</feature>
<name>A0A392SLT1_9FABA</name>
<feature type="region of interest" description="Disordered" evidence="1">
    <location>
        <begin position="1"/>
        <end position="33"/>
    </location>
</feature>
<dbReference type="AlphaFoldDB" id="A0A392SLT1"/>
<evidence type="ECO:0000313" key="3">
    <source>
        <dbReference type="Proteomes" id="UP000265520"/>
    </source>
</evidence>